<dbReference type="Gene3D" id="3.90.180.10">
    <property type="entry name" value="Medium-chain alcohol dehydrogenases, catalytic domain"/>
    <property type="match status" value="1"/>
</dbReference>
<sequence length="314" mass="31709">MRAVWLTGFGGPEVLVEGDAPDPVPGDGQVLVEVGFANITFVETQFRSGAPGPFKGEPPMIPGNGVGGVVTAVGAGADPGLVGRRVVTSTGGSGGYAELAAVDAAGVFGVPDGLALDDAVALLADGRTATMMLRAARPRPGERVLVEAAAGGVGTLLVGLAKAAGATVVAAAGGPAKLDVARRFGADEAVDYREPGWSKEVAPVDVVFDGVGGGIAREAFTLVAEAGRMVSFGLASGEWAGLPEDEAARQGVALVNPRASQEEMRGFTRDVLADAARGLVRPLIGQRFPLKDAARAHAAIEARATVGKTLLEVR</sequence>
<dbReference type="SUPFAM" id="SSF51735">
    <property type="entry name" value="NAD(P)-binding Rossmann-fold domains"/>
    <property type="match status" value="1"/>
</dbReference>
<dbReference type="InterPro" id="IPR013154">
    <property type="entry name" value="ADH-like_N"/>
</dbReference>
<dbReference type="SMART" id="SM00829">
    <property type="entry name" value="PKS_ER"/>
    <property type="match status" value="1"/>
</dbReference>
<comment type="caution">
    <text evidence="2">The sequence shown here is derived from an EMBL/GenBank/DDBJ whole genome shotgun (WGS) entry which is preliminary data.</text>
</comment>
<reference evidence="2 3" key="1">
    <citation type="submission" date="2020-10" db="EMBL/GenBank/DDBJ databases">
        <title>Sequencing the genomes of 1000 actinobacteria strains.</title>
        <authorList>
            <person name="Klenk H.-P."/>
        </authorList>
    </citation>
    <scope>NUCLEOTIDE SEQUENCE [LARGE SCALE GENOMIC DNA]</scope>
    <source>
        <strain evidence="2 3">DSM 46744</strain>
    </source>
</reference>
<dbReference type="InterPro" id="IPR051397">
    <property type="entry name" value="Zn-ADH-like_protein"/>
</dbReference>
<name>A0ABR9JUS8_9ACTN</name>
<dbReference type="PANTHER" id="PTHR43677:SF4">
    <property type="entry name" value="QUINONE OXIDOREDUCTASE-LIKE PROTEIN 2"/>
    <property type="match status" value="1"/>
</dbReference>
<evidence type="ECO:0000313" key="2">
    <source>
        <dbReference type="EMBL" id="MBE1534238.1"/>
    </source>
</evidence>
<dbReference type="Gene3D" id="3.40.50.720">
    <property type="entry name" value="NAD(P)-binding Rossmann-like Domain"/>
    <property type="match status" value="1"/>
</dbReference>
<dbReference type="GO" id="GO:0003960">
    <property type="term" value="F:quinone reductase (NADPH) activity"/>
    <property type="evidence" value="ECO:0007669"/>
    <property type="project" value="UniProtKB-EC"/>
</dbReference>
<dbReference type="InterPro" id="IPR020843">
    <property type="entry name" value="ER"/>
</dbReference>
<evidence type="ECO:0000259" key="1">
    <source>
        <dbReference type="SMART" id="SM00829"/>
    </source>
</evidence>
<dbReference type="Proteomes" id="UP000627838">
    <property type="component" value="Unassembled WGS sequence"/>
</dbReference>
<accession>A0ABR9JUS8</accession>
<dbReference type="Pfam" id="PF08240">
    <property type="entry name" value="ADH_N"/>
    <property type="match status" value="1"/>
</dbReference>
<dbReference type="SUPFAM" id="SSF50129">
    <property type="entry name" value="GroES-like"/>
    <property type="match status" value="1"/>
</dbReference>
<evidence type="ECO:0000313" key="3">
    <source>
        <dbReference type="Proteomes" id="UP000627838"/>
    </source>
</evidence>
<dbReference type="InterPro" id="IPR036291">
    <property type="entry name" value="NAD(P)-bd_dom_sf"/>
</dbReference>
<protein>
    <submittedName>
        <fullName evidence="2">NADPH2:quinone reductase</fullName>
        <ecNumber evidence="2">1.6.5.5</ecNumber>
    </submittedName>
</protein>
<keyword evidence="2" id="KW-0560">Oxidoreductase</keyword>
<dbReference type="PANTHER" id="PTHR43677">
    <property type="entry name" value="SHORT-CHAIN DEHYDROGENASE/REDUCTASE"/>
    <property type="match status" value="1"/>
</dbReference>
<feature type="domain" description="Enoyl reductase (ER)" evidence="1">
    <location>
        <begin position="10"/>
        <end position="311"/>
    </location>
</feature>
<proteinExistence type="predicted"/>
<dbReference type="InterPro" id="IPR011032">
    <property type="entry name" value="GroES-like_sf"/>
</dbReference>
<gene>
    <name evidence="2" type="ORF">H4W34_004071</name>
</gene>
<dbReference type="EMBL" id="JADBDZ010000001">
    <property type="protein sequence ID" value="MBE1534238.1"/>
    <property type="molecule type" value="Genomic_DNA"/>
</dbReference>
<organism evidence="2 3">
    <name type="scientific">Actinomadura algeriensis</name>
    <dbReference type="NCBI Taxonomy" id="1679523"/>
    <lineage>
        <taxon>Bacteria</taxon>
        <taxon>Bacillati</taxon>
        <taxon>Actinomycetota</taxon>
        <taxon>Actinomycetes</taxon>
        <taxon>Streptosporangiales</taxon>
        <taxon>Thermomonosporaceae</taxon>
        <taxon>Actinomadura</taxon>
    </lineage>
</organism>
<dbReference type="RefSeq" id="WP_192760649.1">
    <property type="nucleotide sequence ID" value="NZ_JADBDZ010000001.1"/>
</dbReference>
<keyword evidence="3" id="KW-1185">Reference proteome</keyword>
<dbReference type="Pfam" id="PF13602">
    <property type="entry name" value="ADH_zinc_N_2"/>
    <property type="match status" value="1"/>
</dbReference>
<dbReference type="EC" id="1.6.5.5" evidence="2"/>